<feature type="region of interest" description="Disordered" evidence="4">
    <location>
        <begin position="294"/>
        <end position="330"/>
    </location>
</feature>
<feature type="region of interest" description="Disordered" evidence="4">
    <location>
        <begin position="472"/>
        <end position="505"/>
    </location>
</feature>
<protein>
    <recommendedName>
        <fullName evidence="7">NR LBD domain-containing protein</fullName>
    </recommendedName>
</protein>
<dbReference type="AlphaFoldDB" id="A0A3S5A2M7"/>
<dbReference type="Proteomes" id="UP000784294">
    <property type="component" value="Unassembled WGS sequence"/>
</dbReference>
<evidence type="ECO:0000256" key="3">
    <source>
        <dbReference type="ARBA" id="ARBA00023170"/>
    </source>
</evidence>
<evidence type="ECO:0000256" key="1">
    <source>
        <dbReference type="ARBA" id="ARBA00023015"/>
    </source>
</evidence>
<gene>
    <name evidence="5" type="ORF">PXEA_LOCUS6828</name>
</gene>
<feature type="region of interest" description="Disordered" evidence="4">
    <location>
        <begin position="351"/>
        <end position="379"/>
    </location>
</feature>
<evidence type="ECO:0000256" key="2">
    <source>
        <dbReference type="ARBA" id="ARBA00023163"/>
    </source>
</evidence>
<feature type="compositionally biased region" description="Acidic residues" evidence="4">
    <location>
        <begin position="475"/>
        <end position="484"/>
    </location>
</feature>
<dbReference type="EMBL" id="CAAALY010017627">
    <property type="protein sequence ID" value="VEL13388.1"/>
    <property type="molecule type" value="Genomic_DNA"/>
</dbReference>
<keyword evidence="3" id="KW-0675">Receptor</keyword>
<comment type="caution">
    <text evidence="5">The sequence shown here is derived from an EMBL/GenBank/DDBJ whole genome shotgun (WGS) entry which is preliminary data.</text>
</comment>
<dbReference type="InterPro" id="IPR035500">
    <property type="entry name" value="NHR-like_dom_sf"/>
</dbReference>
<proteinExistence type="predicted"/>
<evidence type="ECO:0008006" key="7">
    <source>
        <dbReference type="Google" id="ProtNLM"/>
    </source>
</evidence>
<feature type="compositionally biased region" description="Polar residues" evidence="4">
    <location>
        <begin position="297"/>
        <end position="308"/>
    </location>
</feature>
<keyword evidence="2" id="KW-0804">Transcription</keyword>
<reference evidence="5" key="1">
    <citation type="submission" date="2018-11" db="EMBL/GenBank/DDBJ databases">
        <authorList>
            <consortium name="Pathogen Informatics"/>
        </authorList>
    </citation>
    <scope>NUCLEOTIDE SEQUENCE</scope>
</reference>
<evidence type="ECO:0000313" key="6">
    <source>
        <dbReference type="Proteomes" id="UP000784294"/>
    </source>
</evidence>
<evidence type="ECO:0000256" key="4">
    <source>
        <dbReference type="SAM" id="MobiDB-lite"/>
    </source>
</evidence>
<name>A0A3S5A2M7_9PLAT</name>
<sequence>MPDRLCRPELSATFLANIAPKKDYIRPRDDHQSRLRDGNEAIYVSRVPVEEFGQNPCTSDPLEGYSGSHTGDKSMKSNCSSFSYTSYECLEDSQDERSIQPGLRGNRYREQSGLGSCNLEGGALQEASVQIIIDNVEWMCNLPFFQDLQATSANRALHLLSLTQATWSEIFLLTAAYTRHPSILHLLGCAKGGSTRKRSKSSFQCTGFDYSCDLEVPVDGGLNQTTPRMASKATGRQQILSKLSEPVSDMVPSSCSSSSSASAANAVIFNSVIVSNSSSSSSSSSPIFEVSGLAEASTKSVSPRTHPSSFEDELTGPKKPPIQDCLRRSCGRPDLPSQVYGSPICQSLASKPGSLADSGSVPKNSMSEQSGTSERLGRVPAPLSEILGNFGLTKEKPISTEMAENNKASSGQMSDALWLGEESKTEIKKDYELELVVKARKIREMGYGNKEDDEKNELKAGTKATERENCAAANDEAEVPDEDVNGGNFGKGKNDMARKTWNGRTDDEETQMHNLIEQIVRLIGLEMNAVEFACLKVIILLRPGK</sequence>
<keyword evidence="6" id="KW-1185">Reference proteome</keyword>
<accession>A0A3S5A2M7</accession>
<evidence type="ECO:0000313" key="5">
    <source>
        <dbReference type="EMBL" id="VEL13388.1"/>
    </source>
</evidence>
<dbReference type="Gene3D" id="1.10.565.10">
    <property type="entry name" value="Retinoid X Receptor"/>
    <property type="match status" value="1"/>
</dbReference>
<keyword evidence="1" id="KW-0805">Transcription regulation</keyword>
<organism evidence="5 6">
    <name type="scientific">Protopolystoma xenopodis</name>
    <dbReference type="NCBI Taxonomy" id="117903"/>
    <lineage>
        <taxon>Eukaryota</taxon>
        <taxon>Metazoa</taxon>
        <taxon>Spiralia</taxon>
        <taxon>Lophotrochozoa</taxon>
        <taxon>Platyhelminthes</taxon>
        <taxon>Monogenea</taxon>
        <taxon>Polyopisthocotylea</taxon>
        <taxon>Polystomatidea</taxon>
        <taxon>Polystomatidae</taxon>
        <taxon>Protopolystoma</taxon>
    </lineage>
</organism>
<feature type="compositionally biased region" description="Polar residues" evidence="4">
    <location>
        <begin position="361"/>
        <end position="373"/>
    </location>
</feature>